<dbReference type="EMBL" id="CP036287">
    <property type="protein sequence ID" value="QDU69570.1"/>
    <property type="molecule type" value="Genomic_DNA"/>
</dbReference>
<evidence type="ECO:0000256" key="1">
    <source>
        <dbReference type="ARBA" id="ARBA00022670"/>
    </source>
</evidence>
<dbReference type="SUPFAM" id="SSF53187">
    <property type="entry name" value="Zn-dependent exopeptidases"/>
    <property type="match status" value="1"/>
</dbReference>
<dbReference type="Proteomes" id="UP000316921">
    <property type="component" value="Chromosome"/>
</dbReference>
<dbReference type="GO" id="GO:0046872">
    <property type="term" value="F:metal ion binding"/>
    <property type="evidence" value="ECO:0007669"/>
    <property type="project" value="UniProtKB-KW"/>
</dbReference>
<dbReference type="PANTHER" id="PTHR43270">
    <property type="entry name" value="BETA-ALA-HIS DIPEPTIDASE"/>
    <property type="match status" value="1"/>
</dbReference>
<dbReference type="PANTHER" id="PTHR43270:SF4">
    <property type="entry name" value="CARNOSINE DIPEPTIDASE 2, ISOFORM A"/>
    <property type="match status" value="1"/>
</dbReference>
<evidence type="ECO:0000313" key="5">
    <source>
        <dbReference type="Proteomes" id="UP000316921"/>
    </source>
</evidence>
<keyword evidence="1" id="KW-0645">Protease</keyword>
<sequence>MDATSAHLDPDSTRAFVDDEFERTIVPALIEYVAIPAKSPHFDHDWAAHGEIERAIELAHAWCQAQQDLDDAAIEVVRLEGRTPVLLIEIPGRGAPAGDTVLLYGHLDKQPEMVGWREGLGPWKPVIDGDRLYGRGGADDGYAVFASLTAVRAVRRAGCDHARCVVLIETCEESGSFDLPPYLAALDERIGTPSLVVCLDSGAGDYERLWSTTSLRGILTGVLRVDVLDEGVHSGDAGGIVPDSFRVARQVLSRLEDPDTGEVLPAELQADVPSERLDQARAVARALGADMSGRFPLPEGAGPRAGEPLDHVLARTWRPALAIVGAGGLPAVADAGNVLRPATELKLSLRLPPTVDAGQAAEVVRRTLESDPPPGARVRFTPEQAASGWEAPPVAPWLETSMREASTTYFGEPSALTGEGWSIPFMGMLGERYPEAQFLITGVLGPGSNAHGPNEFLHLPMARGLTCCVAQVLVDHGRR</sequence>
<accession>A0A518BRJ1</accession>
<proteinExistence type="predicted"/>
<dbReference type="RefSeq" id="WP_145069583.1">
    <property type="nucleotide sequence ID" value="NZ_CP036287.1"/>
</dbReference>
<dbReference type="Pfam" id="PF01546">
    <property type="entry name" value="Peptidase_M20"/>
    <property type="match status" value="1"/>
</dbReference>
<dbReference type="KEGG" id="pbap:Pla133_46900"/>
<evidence type="ECO:0000256" key="2">
    <source>
        <dbReference type="ARBA" id="ARBA00022723"/>
    </source>
</evidence>
<evidence type="ECO:0000313" key="4">
    <source>
        <dbReference type="EMBL" id="QDU69570.1"/>
    </source>
</evidence>
<evidence type="ECO:0000256" key="3">
    <source>
        <dbReference type="ARBA" id="ARBA00022801"/>
    </source>
</evidence>
<keyword evidence="3" id="KW-0378">Hydrolase</keyword>
<dbReference type="GO" id="GO:0008233">
    <property type="term" value="F:peptidase activity"/>
    <property type="evidence" value="ECO:0007669"/>
    <property type="project" value="UniProtKB-KW"/>
</dbReference>
<reference evidence="4 5" key="1">
    <citation type="submission" date="2019-02" db="EMBL/GenBank/DDBJ databases">
        <title>Deep-cultivation of Planctomycetes and their phenomic and genomic characterization uncovers novel biology.</title>
        <authorList>
            <person name="Wiegand S."/>
            <person name="Jogler M."/>
            <person name="Boedeker C."/>
            <person name="Pinto D."/>
            <person name="Vollmers J."/>
            <person name="Rivas-Marin E."/>
            <person name="Kohn T."/>
            <person name="Peeters S.H."/>
            <person name="Heuer A."/>
            <person name="Rast P."/>
            <person name="Oberbeckmann S."/>
            <person name="Bunk B."/>
            <person name="Jeske O."/>
            <person name="Meyerdierks A."/>
            <person name="Storesund J.E."/>
            <person name="Kallscheuer N."/>
            <person name="Luecker S."/>
            <person name="Lage O.M."/>
            <person name="Pohl T."/>
            <person name="Merkel B.J."/>
            <person name="Hornburger P."/>
            <person name="Mueller R.-W."/>
            <person name="Bruemmer F."/>
            <person name="Labrenz M."/>
            <person name="Spormann A.M."/>
            <person name="Op den Camp H."/>
            <person name="Overmann J."/>
            <person name="Amann R."/>
            <person name="Jetten M.S.M."/>
            <person name="Mascher T."/>
            <person name="Medema M.H."/>
            <person name="Devos D.P."/>
            <person name="Kaster A.-K."/>
            <person name="Ovreas L."/>
            <person name="Rohde M."/>
            <person name="Galperin M.Y."/>
            <person name="Jogler C."/>
        </authorList>
    </citation>
    <scope>NUCLEOTIDE SEQUENCE [LARGE SCALE GENOMIC DNA]</scope>
    <source>
        <strain evidence="4 5">Pla133</strain>
    </source>
</reference>
<protein>
    <submittedName>
        <fullName evidence="4">Uncharacterized protein</fullName>
    </submittedName>
</protein>
<dbReference type="GO" id="GO:0006508">
    <property type="term" value="P:proteolysis"/>
    <property type="evidence" value="ECO:0007669"/>
    <property type="project" value="UniProtKB-KW"/>
</dbReference>
<dbReference type="AlphaFoldDB" id="A0A518BRJ1"/>
<dbReference type="InterPro" id="IPR002933">
    <property type="entry name" value="Peptidase_M20"/>
</dbReference>
<name>A0A518BRJ1_9BACT</name>
<dbReference type="InterPro" id="IPR051458">
    <property type="entry name" value="Cyt/Met_Dipeptidase"/>
</dbReference>
<keyword evidence="2" id="KW-0479">Metal-binding</keyword>
<organism evidence="4 5">
    <name type="scientific">Engelhardtia mirabilis</name>
    <dbReference type="NCBI Taxonomy" id="2528011"/>
    <lineage>
        <taxon>Bacteria</taxon>
        <taxon>Pseudomonadati</taxon>
        <taxon>Planctomycetota</taxon>
        <taxon>Planctomycetia</taxon>
        <taxon>Planctomycetia incertae sedis</taxon>
        <taxon>Engelhardtia</taxon>
    </lineage>
</organism>
<dbReference type="Gene3D" id="3.30.70.360">
    <property type="match status" value="1"/>
</dbReference>
<gene>
    <name evidence="4" type="ORF">Pla133_46900</name>
</gene>
<keyword evidence="5" id="KW-1185">Reference proteome</keyword>
<dbReference type="Gene3D" id="3.40.630.10">
    <property type="entry name" value="Zn peptidases"/>
    <property type="match status" value="1"/>
</dbReference>